<dbReference type="EMBL" id="BJWL01000002">
    <property type="protein sequence ID" value="GFY82455.1"/>
    <property type="molecule type" value="Genomic_DNA"/>
</dbReference>
<evidence type="ECO:0000256" key="1">
    <source>
        <dbReference type="SAM" id="MobiDB-lite"/>
    </source>
</evidence>
<reference evidence="2 3" key="1">
    <citation type="submission" date="2019-07" db="EMBL/GenBank/DDBJ databases">
        <title>De Novo Assembly of kiwifruit Actinidia rufa.</title>
        <authorList>
            <person name="Sugita-Konishi S."/>
            <person name="Sato K."/>
            <person name="Mori E."/>
            <person name="Abe Y."/>
            <person name="Kisaki G."/>
            <person name="Hamano K."/>
            <person name="Suezawa K."/>
            <person name="Otani M."/>
            <person name="Fukuda T."/>
            <person name="Manabe T."/>
            <person name="Gomi K."/>
            <person name="Tabuchi M."/>
            <person name="Akimitsu K."/>
            <person name="Kataoka I."/>
        </authorList>
    </citation>
    <scope>NUCLEOTIDE SEQUENCE [LARGE SCALE GENOMIC DNA]</scope>
    <source>
        <strain evidence="3">cv. Fuchu</strain>
    </source>
</reference>
<keyword evidence="3" id="KW-1185">Reference proteome</keyword>
<protein>
    <submittedName>
        <fullName evidence="2">Uncharacterized protein</fullName>
    </submittedName>
</protein>
<gene>
    <name evidence="2" type="ORF">Acr_02g0006950</name>
</gene>
<proteinExistence type="predicted"/>
<accession>A0A7J0E7V8</accession>
<dbReference type="AlphaFoldDB" id="A0A7J0E7V8"/>
<feature type="region of interest" description="Disordered" evidence="1">
    <location>
        <begin position="17"/>
        <end position="39"/>
    </location>
</feature>
<name>A0A7J0E7V8_9ERIC</name>
<comment type="caution">
    <text evidence="2">The sequence shown here is derived from an EMBL/GenBank/DDBJ whole genome shotgun (WGS) entry which is preliminary data.</text>
</comment>
<dbReference type="Proteomes" id="UP000585474">
    <property type="component" value="Unassembled WGS sequence"/>
</dbReference>
<evidence type="ECO:0000313" key="3">
    <source>
        <dbReference type="Proteomes" id="UP000585474"/>
    </source>
</evidence>
<organism evidence="2 3">
    <name type="scientific">Actinidia rufa</name>
    <dbReference type="NCBI Taxonomy" id="165716"/>
    <lineage>
        <taxon>Eukaryota</taxon>
        <taxon>Viridiplantae</taxon>
        <taxon>Streptophyta</taxon>
        <taxon>Embryophyta</taxon>
        <taxon>Tracheophyta</taxon>
        <taxon>Spermatophyta</taxon>
        <taxon>Magnoliopsida</taxon>
        <taxon>eudicotyledons</taxon>
        <taxon>Gunneridae</taxon>
        <taxon>Pentapetalae</taxon>
        <taxon>asterids</taxon>
        <taxon>Ericales</taxon>
        <taxon>Actinidiaceae</taxon>
        <taxon>Actinidia</taxon>
    </lineage>
</organism>
<sequence>MSIVTWIRGTSIRKEWAAQGSGEGMENSPPIPRPHVGGLYSTPDVQSLWSYD</sequence>
<evidence type="ECO:0000313" key="2">
    <source>
        <dbReference type="EMBL" id="GFY82455.1"/>
    </source>
</evidence>
<dbReference type="OrthoDB" id="10502918at2759"/>